<keyword evidence="2" id="KW-1185">Reference proteome</keyword>
<dbReference type="PANTHER" id="PTHR31549:SF149">
    <property type="entry name" value="ISOPRENOID SYNTHASE DOMAIN-CONTAINING PROTEIN"/>
    <property type="match status" value="1"/>
</dbReference>
<evidence type="ECO:0000313" key="1">
    <source>
        <dbReference type="EMBL" id="KAK4377996.1"/>
    </source>
</evidence>
<gene>
    <name evidence="1" type="ORF">RND71_004292</name>
</gene>
<dbReference type="Pfam" id="PF03140">
    <property type="entry name" value="DUF247"/>
    <property type="match status" value="1"/>
</dbReference>
<evidence type="ECO:0000313" key="2">
    <source>
        <dbReference type="Proteomes" id="UP001291623"/>
    </source>
</evidence>
<reference evidence="1" key="1">
    <citation type="submission" date="2023-12" db="EMBL/GenBank/DDBJ databases">
        <title>Genome assembly of Anisodus tanguticus.</title>
        <authorList>
            <person name="Wang Y.-J."/>
        </authorList>
    </citation>
    <scope>NUCLEOTIDE SEQUENCE</scope>
    <source>
        <strain evidence="1">KB-2021</strain>
        <tissue evidence="1">Leaf</tissue>
    </source>
</reference>
<name>A0AAE1VUS5_9SOLA</name>
<proteinExistence type="predicted"/>
<dbReference type="Proteomes" id="UP001291623">
    <property type="component" value="Unassembled WGS sequence"/>
</dbReference>
<sequence length="535" mass="61513">MDKQFSKGKMVTKEEGRSIGNETFADEYLITIHQDSNSKSNEISENERQWLYSLEMRRGYIVSSQKPKIQTIPKMHRDNESNIRCYEPLVVSIGPFHHGKSKLQLMEKYKELLAIQFADQDSNQPRPEGVLPWRLTNSVSIHELYKKVKNTVPNVRECYADELVKDYSDEVFAQMMFLDGCFILQYFHCIVTGNYKELKMKSHDIAFIRRDLFLLENQLPFEVLQVLMSCKFKNNVGMEMIKTFISSAHTKPPQPHGFIQSIKDFFLDFFGGIQGKSPNPESYTRTKKVMNFFGKICEGEGPSLTKQESMKSRLPAHLLELLKTHLIDPKAFSKGGCYLRGEWCSYRSAMELRRAGIHFRPGKSRCLSDVKFNSFHFSVLLTLPPITIDDSTKSEFLNLVAYEACPDTPDDFGVTSYICFMESLIDHAEDVKELRSKGILLNFLGSDQEVADLFNEIARDLVPNPHAFVDVKNKIEDHYKNKGKIWVAEWQNTHFNTPWTIFAFVAALFVIGLQFADTSLASIQAYYSVHPKGNK</sequence>
<dbReference type="InterPro" id="IPR004158">
    <property type="entry name" value="DUF247_pln"/>
</dbReference>
<accession>A0AAE1VUS5</accession>
<dbReference type="AlphaFoldDB" id="A0AAE1VUS5"/>
<dbReference type="EMBL" id="JAVYJV010000002">
    <property type="protein sequence ID" value="KAK4377996.1"/>
    <property type="molecule type" value="Genomic_DNA"/>
</dbReference>
<comment type="caution">
    <text evidence="1">The sequence shown here is derived from an EMBL/GenBank/DDBJ whole genome shotgun (WGS) entry which is preliminary data.</text>
</comment>
<organism evidence="1 2">
    <name type="scientific">Anisodus tanguticus</name>
    <dbReference type="NCBI Taxonomy" id="243964"/>
    <lineage>
        <taxon>Eukaryota</taxon>
        <taxon>Viridiplantae</taxon>
        <taxon>Streptophyta</taxon>
        <taxon>Embryophyta</taxon>
        <taxon>Tracheophyta</taxon>
        <taxon>Spermatophyta</taxon>
        <taxon>Magnoliopsida</taxon>
        <taxon>eudicotyledons</taxon>
        <taxon>Gunneridae</taxon>
        <taxon>Pentapetalae</taxon>
        <taxon>asterids</taxon>
        <taxon>lamiids</taxon>
        <taxon>Solanales</taxon>
        <taxon>Solanaceae</taxon>
        <taxon>Solanoideae</taxon>
        <taxon>Hyoscyameae</taxon>
        <taxon>Anisodus</taxon>
    </lineage>
</organism>
<dbReference type="PANTHER" id="PTHR31549">
    <property type="entry name" value="PROTEIN, PUTATIVE (DUF247)-RELATED-RELATED"/>
    <property type="match status" value="1"/>
</dbReference>
<protein>
    <submittedName>
        <fullName evidence="1">Uncharacterized protein</fullName>
    </submittedName>
</protein>